<keyword evidence="6" id="KW-0067">ATP-binding</keyword>
<organism evidence="12 13">
    <name type="scientific">Plectosphaerella plurivora</name>
    <dbReference type="NCBI Taxonomy" id="936078"/>
    <lineage>
        <taxon>Eukaryota</taxon>
        <taxon>Fungi</taxon>
        <taxon>Dikarya</taxon>
        <taxon>Ascomycota</taxon>
        <taxon>Pezizomycotina</taxon>
        <taxon>Sordariomycetes</taxon>
        <taxon>Hypocreomycetidae</taxon>
        <taxon>Glomerellales</taxon>
        <taxon>Plectosphaerellaceae</taxon>
        <taxon>Plectosphaerella</taxon>
    </lineage>
</organism>
<dbReference type="PANTHER" id="PTHR19241">
    <property type="entry name" value="ATP-BINDING CASSETTE TRANSPORTER"/>
    <property type="match status" value="1"/>
</dbReference>
<dbReference type="Pfam" id="PF14510">
    <property type="entry name" value="ABC_trans_N"/>
    <property type="match status" value="1"/>
</dbReference>
<feature type="domain" description="ABC transporter" evidence="11">
    <location>
        <begin position="815"/>
        <end position="1058"/>
    </location>
</feature>
<dbReference type="InterPro" id="IPR034001">
    <property type="entry name" value="ABCG_PDR_1"/>
</dbReference>
<dbReference type="CDD" id="cd03233">
    <property type="entry name" value="ABCG_PDR_domain1"/>
    <property type="match status" value="1"/>
</dbReference>
<evidence type="ECO:0000256" key="5">
    <source>
        <dbReference type="ARBA" id="ARBA00022741"/>
    </source>
</evidence>
<feature type="transmembrane region" description="Helical" evidence="10">
    <location>
        <begin position="511"/>
        <end position="533"/>
    </location>
</feature>
<evidence type="ECO:0000256" key="4">
    <source>
        <dbReference type="ARBA" id="ARBA00022692"/>
    </source>
</evidence>
<name>A0A9P8VAC7_9PEZI</name>
<keyword evidence="4 10" id="KW-0812">Transmembrane</keyword>
<dbReference type="SUPFAM" id="SSF52540">
    <property type="entry name" value="P-loop containing nucleoside triphosphate hydrolases"/>
    <property type="match status" value="2"/>
</dbReference>
<feature type="region of interest" description="Disordered" evidence="9">
    <location>
        <begin position="1"/>
        <end position="20"/>
    </location>
</feature>
<dbReference type="GO" id="GO:0005524">
    <property type="term" value="F:ATP binding"/>
    <property type="evidence" value="ECO:0007669"/>
    <property type="project" value="UniProtKB-KW"/>
</dbReference>
<feature type="transmembrane region" description="Helical" evidence="10">
    <location>
        <begin position="725"/>
        <end position="745"/>
    </location>
</feature>
<evidence type="ECO:0000256" key="8">
    <source>
        <dbReference type="ARBA" id="ARBA00023136"/>
    </source>
</evidence>
<keyword evidence="13" id="KW-1185">Reference proteome</keyword>
<dbReference type="InterPro" id="IPR013525">
    <property type="entry name" value="ABC2_TM"/>
</dbReference>
<dbReference type="GO" id="GO:0016887">
    <property type="term" value="F:ATP hydrolysis activity"/>
    <property type="evidence" value="ECO:0007669"/>
    <property type="project" value="InterPro"/>
</dbReference>
<dbReference type="InterPro" id="IPR017871">
    <property type="entry name" value="ABC_transporter-like_CS"/>
</dbReference>
<dbReference type="FunFam" id="3.40.50.300:FF:000054">
    <property type="entry name" value="ABC multidrug transporter atrF"/>
    <property type="match status" value="1"/>
</dbReference>
<feature type="transmembrane region" description="Helical" evidence="10">
    <location>
        <begin position="554"/>
        <end position="579"/>
    </location>
</feature>
<feature type="transmembrane region" description="Helical" evidence="10">
    <location>
        <begin position="1267"/>
        <end position="1289"/>
    </location>
</feature>
<dbReference type="InterPro" id="IPR003593">
    <property type="entry name" value="AAA+_ATPase"/>
</dbReference>
<evidence type="ECO:0000256" key="2">
    <source>
        <dbReference type="ARBA" id="ARBA00006012"/>
    </source>
</evidence>
<dbReference type="PROSITE" id="PS00211">
    <property type="entry name" value="ABC_TRANSPORTER_1"/>
    <property type="match status" value="1"/>
</dbReference>
<evidence type="ECO:0000256" key="6">
    <source>
        <dbReference type="ARBA" id="ARBA00022840"/>
    </source>
</evidence>
<dbReference type="Gene3D" id="3.40.50.300">
    <property type="entry name" value="P-loop containing nucleotide triphosphate hydrolases"/>
    <property type="match status" value="2"/>
</dbReference>
<feature type="transmembrane region" description="Helical" evidence="10">
    <location>
        <begin position="1224"/>
        <end position="1247"/>
    </location>
</feature>
<evidence type="ECO:0000256" key="1">
    <source>
        <dbReference type="ARBA" id="ARBA00004141"/>
    </source>
</evidence>
<dbReference type="GO" id="GO:0016020">
    <property type="term" value="C:membrane"/>
    <property type="evidence" value="ECO:0007669"/>
    <property type="project" value="UniProtKB-SubCell"/>
</dbReference>
<dbReference type="InterPro" id="IPR029481">
    <property type="entry name" value="ABC_trans_N"/>
</dbReference>
<feature type="region of interest" description="Disordered" evidence="9">
    <location>
        <begin position="784"/>
        <end position="811"/>
    </location>
</feature>
<dbReference type="InterPro" id="IPR034003">
    <property type="entry name" value="ABCG_PDR_2"/>
</dbReference>
<comment type="subcellular location">
    <subcellularLocation>
        <location evidence="1">Membrane</location>
        <topology evidence="1">Multi-pass membrane protein</topology>
    </subcellularLocation>
</comment>
<dbReference type="InterPro" id="IPR003439">
    <property type="entry name" value="ABC_transporter-like_ATP-bd"/>
</dbReference>
<evidence type="ECO:0000313" key="13">
    <source>
        <dbReference type="Proteomes" id="UP000770015"/>
    </source>
</evidence>
<feature type="transmembrane region" description="Helical" evidence="10">
    <location>
        <begin position="619"/>
        <end position="638"/>
    </location>
</feature>
<feature type="transmembrane region" description="Helical" evidence="10">
    <location>
        <begin position="1296"/>
        <end position="1316"/>
    </location>
</feature>
<dbReference type="OrthoDB" id="245989at2759"/>
<accession>A0A9P8VAC7</accession>
<dbReference type="GO" id="GO:0140359">
    <property type="term" value="F:ABC-type transporter activity"/>
    <property type="evidence" value="ECO:0007669"/>
    <property type="project" value="InterPro"/>
</dbReference>
<feature type="domain" description="ABC transporter" evidence="11">
    <location>
        <begin position="117"/>
        <end position="367"/>
    </location>
</feature>
<feature type="transmembrane region" description="Helical" evidence="10">
    <location>
        <begin position="585"/>
        <end position="607"/>
    </location>
</feature>
<dbReference type="Pfam" id="PF06422">
    <property type="entry name" value="PDR_CDR"/>
    <property type="match status" value="1"/>
</dbReference>
<dbReference type="CDD" id="cd03232">
    <property type="entry name" value="ABCG_PDR_domain2"/>
    <property type="match status" value="1"/>
</dbReference>
<feature type="compositionally biased region" description="Low complexity" evidence="9">
    <location>
        <begin position="1"/>
        <end position="17"/>
    </location>
</feature>
<evidence type="ECO:0000259" key="11">
    <source>
        <dbReference type="PROSITE" id="PS50893"/>
    </source>
</evidence>
<keyword evidence="8 10" id="KW-0472">Membrane</keyword>
<evidence type="ECO:0000256" key="7">
    <source>
        <dbReference type="ARBA" id="ARBA00022989"/>
    </source>
</evidence>
<keyword evidence="3" id="KW-0813">Transport</keyword>
<feature type="transmembrane region" description="Helical" evidence="10">
    <location>
        <begin position="1150"/>
        <end position="1170"/>
    </location>
</feature>
<dbReference type="Proteomes" id="UP000770015">
    <property type="component" value="Unassembled WGS sequence"/>
</dbReference>
<evidence type="ECO:0000313" key="12">
    <source>
        <dbReference type="EMBL" id="KAH6686660.1"/>
    </source>
</evidence>
<comment type="similarity">
    <text evidence="2">Belongs to the ABC transporter superfamily. ABCG family. PDR (TC 3.A.1.205) subfamily.</text>
</comment>
<sequence length="1467" mass="163515">MQSSSASSTDAGSGESAQQHRIEALARQITATSAKNGYHEENNAVAPIKGSKLDPFSSSFDSFLWIQALRKLYESDPDSAPSRMTGVAFRSLNVFGHGVGARFQESTGNIIPSMVTAAIGHLTGRGMKRVDILRDFEGIVHPKEMLLVLGPPGSGCSTFLKTLSGRTEGLNVTDDSYINFRGINPKHMHDWFRGDVLYNAEVDVHLPPITVGDTLEFASMARVPAKVPGGFTKAEFARAYRDAIMAIFGISHTVNTKVGDDFVRGVSGGERKRVSIAEAALTGAKFQCWDNSTRGLDSGNAISFCKTLRAQADLMNVAAVVAIYQAPQSAYEAFDKVTVLYEGRQIYFGRTENAKAYFEELGFECPDRQTTADFLTSMTSAHERRVRPGCEATTPRTPDEFAARWKASAEHAALALELDSYEADHPSQERFDEFAQSRKAERSSMQRLKSPYHLSFVEQIRLCIWRGGKRLIADPAFVIASLIFSLIMGLVIGSGFYNMPKDTSSFYHRGAVIFFTLLFNAFAGELEVLTLYASRPVVEKHNKYAFYHQSAEAIANYITDIPYKILNAIMLNTIIYFLANLRRNAGAYFFFLMTNFLLTMAVSGLYRTIASITRTSHQALVPVSLITIGLMVYTGFSIPTDYMPGWSRWMGYINPLSYVFEALMANEFHGREFPCKQIVPAGGSYDDLPLAARVCTVVGAVAGRETVNGDDYIGLSFKYYNVNKWRNIGILFVFLFGFLITYIIAAEYARPPKTKGEVLVFRRGKVPSLFKKSEKDDEEIQQISRVIGEKPSGSTPQESRPKKRPSPSNCGKPVFHWEDICYEVKVKDGNLRILDNVDGWVQPGVTTALMGASGAGKTTLLDALATRLTVGVLTGDTLVNGKPTDSSFSHRVGYAQQQDLHLDTTTVREALEFSALLRQSAEIPRADKLAYVDEVIRILEMESFADAIVGFPGEGLNVEQRKRLTIGVELAARPQLLVFLDEPTSGLDSQTSWAICDLIERLAKSGQAVLCTIHQPSAMLFSRFDRLLLLRPGGKTVYFGDIGDHSRHMIDYFERNGAPPCPPDANPAEWMLKTTLPSEDGADWFEIWRASPEYAEVKAELGRLREGGTAVVIDNDSASQHQEFVTSFTTQFNAVFLRTCKHFWRSPTYLWSKLSVTILFSLYLGFSFRGSDRSMQGVQNQLYAFFMAFLIQNPYTKQIMPFFVPQRALYEVRERPSKIYRWTVFMLSQILIELLWNTLCAVIFYFGWYYPVGFQNNAGEDTAIRGFTAFLFIWQLVLWASTISQALIAPVETPDLAGVAVNLMAILTMAFCGVGITREQMPAIWSDFMYWVSPMTYLTSGALSTGLHGVPVECAAREIVHIPAQANLTCAQFLDPFVGGAGGRLVEVAAENTCGWCPAATTDDILHNFNISYDDRWRNFGLLWLYIFFNVGAALGLYYWARVPKKQGLKRTKEIVKETETESKEVK</sequence>
<proteinExistence type="inferred from homology"/>
<keyword evidence="7 10" id="KW-1133">Transmembrane helix</keyword>
<reference evidence="12" key="1">
    <citation type="journal article" date="2021" name="Nat. Commun.">
        <title>Genetic determinants of endophytism in the Arabidopsis root mycobiome.</title>
        <authorList>
            <person name="Mesny F."/>
            <person name="Miyauchi S."/>
            <person name="Thiergart T."/>
            <person name="Pickel B."/>
            <person name="Atanasova L."/>
            <person name="Karlsson M."/>
            <person name="Huettel B."/>
            <person name="Barry K.W."/>
            <person name="Haridas S."/>
            <person name="Chen C."/>
            <person name="Bauer D."/>
            <person name="Andreopoulos W."/>
            <person name="Pangilinan J."/>
            <person name="LaButti K."/>
            <person name="Riley R."/>
            <person name="Lipzen A."/>
            <person name="Clum A."/>
            <person name="Drula E."/>
            <person name="Henrissat B."/>
            <person name="Kohler A."/>
            <person name="Grigoriev I.V."/>
            <person name="Martin F.M."/>
            <person name="Hacquard S."/>
        </authorList>
    </citation>
    <scope>NUCLEOTIDE SEQUENCE</scope>
    <source>
        <strain evidence="12">MPI-SDFR-AT-0117</strain>
    </source>
</reference>
<dbReference type="EMBL" id="JAGSXJ010000012">
    <property type="protein sequence ID" value="KAH6686660.1"/>
    <property type="molecule type" value="Genomic_DNA"/>
</dbReference>
<dbReference type="Pfam" id="PF00005">
    <property type="entry name" value="ABC_tran"/>
    <property type="match status" value="2"/>
</dbReference>
<feature type="transmembrane region" description="Helical" evidence="10">
    <location>
        <begin position="1423"/>
        <end position="1441"/>
    </location>
</feature>
<keyword evidence="5" id="KW-0547">Nucleotide-binding</keyword>
<comment type="caution">
    <text evidence="12">The sequence shown here is derived from an EMBL/GenBank/DDBJ whole genome shotgun (WGS) entry which is preliminary data.</text>
</comment>
<evidence type="ECO:0000256" key="10">
    <source>
        <dbReference type="SAM" id="Phobius"/>
    </source>
</evidence>
<feature type="transmembrane region" description="Helical" evidence="10">
    <location>
        <begin position="476"/>
        <end position="499"/>
    </location>
</feature>
<dbReference type="SMART" id="SM00382">
    <property type="entry name" value="AAA"/>
    <property type="match status" value="2"/>
</dbReference>
<protein>
    <submittedName>
        <fullName evidence="12">Pleiotropic ABC multiple drug efflux transporter</fullName>
    </submittedName>
</protein>
<gene>
    <name evidence="12" type="ORF">F5X68DRAFT_11464</name>
</gene>
<dbReference type="PROSITE" id="PS50893">
    <property type="entry name" value="ABC_TRANSPORTER_2"/>
    <property type="match status" value="2"/>
</dbReference>
<evidence type="ECO:0000256" key="9">
    <source>
        <dbReference type="SAM" id="MobiDB-lite"/>
    </source>
</evidence>
<evidence type="ECO:0000256" key="3">
    <source>
        <dbReference type="ARBA" id="ARBA00022448"/>
    </source>
</evidence>
<dbReference type="InterPro" id="IPR027417">
    <property type="entry name" value="P-loop_NTPase"/>
</dbReference>
<dbReference type="Pfam" id="PF01061">
    <property type="entry name" value="ABC2_membrane"/>
    <property type="match status" value="2"/>
</dbReference>
<dbReference type="InterPro" id="IPR010929">
    <property type="entry name" value="PDR_CDR_ABC"/>
</dbReference>